<dbReference type="EMBL" id="JBHTEE010000001">
    <property type="protein sequence ID" value="MFC7599937.1"/>
    <property type="molecule type" value="Genomic_DNA"/>
</dbReference>
<dbReference type="Proteomes" id="UP001596514">
    <property type="component" value="Unassembled WGS sequence"/>
</dbReference>
<evidence type="ECO:0000313" key="2">
    <source>
        <dbReference type="EMBL" id="MFC7599937.1"/>
    </source>
</evidence>
<accession>A0ABW2SUI5</accession>
<evidence type="ECO:0000256" key="1">
    <source>
        <dbReference type="SAM" id="Phobius"/>
    </source>
</evidence>
<feature type="transmembrane region" description="Helical" evidence="1">
    <location>
        <begin position="219"/>
        <end position="240"/>
    </location>
</feature>
<dbReference type="PANTHER" id="PTHR39419">
    <property type="entry name" value="SLL0814 PROTEIN"/>
    <property type="match status" value="1"/>
</dbReference>
<keyword evidence="1" id="KW-0472">Membrane</keyword>
<keyword evidence="1" id="KW-1133">Transmembrane helix</keyword>
<reference evidence="3" key="1">
    <citation type="journal article" date="2019" name="Int. J. Syst. Evol. Microbiol.">
        <title>The Global Catalogue of Microorganisms (GCM) 10K type strain sequencing project: providing services to taxonomists for standard genome sequencing and annotation.</title>
        <authorList>
            <consortium name="The Broad Institute Genomics Platform"/>
            <consortium name="The Broad Institute Genome Sequencing Center for Infectious Disease"/>
            <person name="Wu L."/>
            <person name="Ma J."/>
        </authorList>
    </citation>
    <scope>NUCLEOTIDE SEQUENCE [LARGE SCALE GENOMIC DNA]</scope>
    <source>
        <strain evidence="3">JCM 10083</strain>
    </source>
</reference>
<feature type="transmembrane region" description="Helical" evidence="1">
    <location>
        <begin position="29"/>
        <end position="47"/>
    </location>
</feature>
<dbReference type="PANTHER" id="PTHR39419:SF1">
    <property type="entry name" value="SLL0814 PROTEIN"/>
    <property type="match status" value="1"/>
</dbReference>
<dbReference type="Pfam" id="PF04240">
    <property type="entry name" value="Caroten_synth"/>
    <property type="match status" value="1"/>
</dbReference>
<evidence type="ECO:0000313" key="3">
    <source>
        <dbReference type="Proteomes" id="UP001596514"/>
    </source>
</evidence>
<dbReference type="RefSeq" id="WP_343967134.1">
    <property type="nucleotide sequence ID" value="NZ_BAAAGK010000055.1"/>
</dbReference>
<keyword evidence="3" id="KW-1185">Reference proteome</keyword>
<name>A0ABW2SUI5_9ACTN</name>
<feature type="transmembrane region" description="Helical" evidence="1">
    <location>
        <begin position="53"/>
        <end position="72"/>
    </location>
</feature>
<feature type="transmembrane region" description="Helical" evidence="1">
    <location>
        <begin position="246"/>
        <end position="264"/>
    </location>
</feature>
<keyword evidence="1" id="KW-0812">Transmembrane</keyword>
<dbReference type="InterPro" id="IPR007354">
    <property type="entry name" value="CruF-like"/>
</dbReference>
<comment type="caution">
    <text evidence="2">The sequence shown here is derived from an EMBL/GenBank/DDBJ whole genome shotgun (WGS) entry which is preliminary data.</text>
</comment>
<feature type="transmembrane region" description="Helical" evidence="1">
    <location>
        <begin position="187"/>
        <end position="207"/>
    </location>
</feature>
<sequence length="269" mass="27667">MNSRREEPGALRVWPPPVGPVATRASRTMGALGAVSLAAMVVAQVASGLQPRPIALTGVVVLLLVTSALAFASVTHSPAGAVAAFTAVVAIGYAAEWVGTRTGLPFGDYHYTGVLQPVLGGVPVIVALAWGGMGLAAHAVAAAIAPGSRAARVVLGALALTAWDVFLDPQMTRLGLWIWQAPGPYRGVPLGNFAGWLVVSLLVMVLIERLVPEPAAWSAGLVSIYTAMAVMETVGFAAVFDPPDPLVAVAGGTCMGLFVLLTWGRGCRR</sequence>
<organism evidence="2 3">
    <name type="scientific">Streptosporangium amethystogenes subsp. fukuiense</name>
    <dbReference type="NCBI Taxonomy" id="698418"/>
    <lineage>
        <taxon>Bacteria</taxon>
        <taxon>Bacillati</taxon>
        <taxon>Actinomycetota</taxon>
        <taxon>Actinomycetes</taxon>
        <taxon>Streptosporangiales</taxon>
        <taxon>Streptosporangiaceae</taxon>
        <taxon>Streptosporangium</taxon>
    </lineage>
</organism>
<protein>
    <submittedName>
        <fullName evidence="2">Carotenoid biosynthesis protein</fullName>
    </submittedName>
</protein>
<feature type="transmembrane region" description="Helical" evidence="1">
    <location>
        <begin position="150"/>
        <end position="167"/>
    </location>
</feature>
<gene>
    <name evidence="2" type="ORF">ACFQVD_07440</name>
</gene>
<feature type="transmembrane region" description="Helical" evidence="1">
    <location>
        <begin position="118"/>
        <end position="143"/>
    </location>
</feature>
<feature type="transmembrane region" description="Helical" evidence="1">
    <location>
        <begin position="79"/>
        <end position="98"/>
    </location>
</feature>
<proteinExistence type="predicted"/>